<name>A0A813DQU5_POLGL</name>
<dbReference type="OrthoDB" id="433337at2759"/>
<organism evidence="2 3">
    <name type="scientific">Polarella glacialis</name>
    <name type="common">Dinoflagellate</name>
    <dbReference type="NCBI Taxonomy" id="89957"/>
    <lineage>
        <taxon>Eukaryota</taxon>
        <taxon>Sar</taxon>
        <taxon>Alveolata</taxon>
        <taxon>Dinophyceae</taxon>
        <taxon>Suessiales</taxon>
        <taxon>Suessiaceae</taxon>
        <taxon>Polarella</taxon>
    </lineage>
</organism>
<protein>
    <recommendedName>
        <fullName evidence="4">Nucleotide-diphospho-sugar transferase domain-containing protein</fullName>
    </recommendedName>
</protein>
<evidence type="ECO:0008006" key="4">
    <source>
        <dbReference type="Google" id="ProtNLM"/>
    </source>
</evidence>
<dbReference type="AlphaFoldDB" id="A0A813DQU5"/>
<keyword evidence="3" id="KW-1185">Reference proteome</keyword>
<dbReference type="Proteomes" id="UP000654075">
    <property type="component" value="Unassembled WGS sequence"/>
</dbReference>
<feature type="signal peptide" evidence="1">
    <location>
        <begin position="1"/>
        <end position="22"/>
    </location>
</feature>
<reference evidence="2" key="1">
    <citation type="submission" date="2021-02" db="EMBL/GenBank/DDBJ databases">
        <authorList>
            <person name="Dougan E. K."/>
            <person name="Rhodes N."/>
            <person name="Thang M."/>
            <person name="Chan C."/>
        </authorList>
    </citation>
    <scope>NUCLEOTIDE SEQUENCE</scope>
</reference>
<dbReference type="EMBL" id="CAJNNV010003267">
    <property type="protein sequence ID" value="CAE8588709.1"/>
    <property type="molecule type" value="Genomic_DNA"/>
</dbReference>
<sequence length="855" mass="93991">MGAACTLLWPVTVAVVVSGAAGAEQDTEEASCWAGVFREARCCDSAHGLRGDPSCWEGSLQFERCCVRPAELQEHVALDVPQMRDGLSVSRSCWREGYNYKKCCTRSRPGGDPSCWEGGDFTFERCCRPPADASAAGLIFEDWNCDRLGGSSSSSRSWPSLRKELEDISDSLSWGQLAARAKAFGGVKGWMRRLARLWGGRQDEGCPLGHLSLAVGRLLLCLASDGAESGRCHVSWDAAAKAFRLDSLDVVRWSASNWPLMGLLVHLGQAMAQRHDHQGCSSSSPGGVDWPLFWEASKAEGEPSSRSYEVVRELHGFTDTARGLQLPCSGGLQWLVTVKLGWCIEFEPQCVDTYKVTLRMKMKKASKSGEALRAWVEEAADWNLFKTQIIAVKNMMRHRYTLGLSITELELLGLREKRPLLPMGCALQDEKGRLLFPSAEAIHTPLELNYGALTMGRRLELCRAQCGKSHDSHRRPWALYGLGGEISGMPLCSCAPASELRTAAELGPGNCTLEGRAPLFATPVQLRAHELLAALPMLGRSAPVLSQASNSIPRLNPAVPVFVTMVFGKMAQHLLPFAHRVRSLAMQNVVVFVLDDLAENACRAAAAIGAVTCLRGEGQTALQKYVIVLAYLVLGRDTFWFDFDSVWLKNPLPTLQRAQEAEAAAARADGRPEATVFAAIDFDSKNCPMNAFFLLKASHEATLLWLLSLLEWVYKRPFVHDQLAFSLFLGMTVLVDEEPLPTPPQWAPLDPNIFGNAARFEGLGFSSEVEDLVFFHFFDGWNSNQPEGVEQFATPTYRGLDVFGVLYGEDKAAAHAAMNRSRLPAPKELKDCSYMENMGLGVTLTHSRVELPDDD</sequence>
<proteinExistence type="predicted"/>
<evidence type="ECO:0000256" key="1">
    <source>
        <dbReference type="SAM" id="SignalP"/>
    </source>
</evidence>
<feature type="chain" id="PRO_5032890763" description="Nucleotide-diphospho-sugar transferase domain-containing protein" evidence="1">
    <location>
        <begin position="23"/>
        <end position="855"/>
    </location>
</feature>
<evidence type="ECO:0000313" key="2">
    <source>
        <dbReference type="EMBL" id="CAE8588709.1"/>
    </source>
</evidence>
<accession>A0A813DQU5</accession>
<comment type="caution">
    <text evidence="2">The sequence shown here is derived from an EMBL/GenBank/DDBJ whole genome shotgun (WGS) entry which is preliminary data.</text>
</comment>
<evidence type="ECO:0000313" key="3">
    <source>
        <dbReference type="Proteomes" id="UP000654075"/>
    </source>
</evidence>
<keyword evidence="1" id="KW-0732">Signal</keyword>
<gene>
    <name evidence="2" type="ORF">PGLA1383_LOCUS7497</name>
</gene>